<keyword evidence="2" id="KW-1185">Reference proteome</keyword>
<evidence type="ECO:0000313" key="1">
    <source>
        <dbReference type="EMBL" id="AFH42225.1"/>
    </source>
</evidence>
<dbReference type="EMBL" id="CP003423">
    <property type="protein sequence ID" value="AFH42225.1"/>
    <property type="molecule type" value="Genomic_DNA"/>
</dbReference>
<dbReference type="Proteomes" id="UP000007391">
    <property type="component" value="Chromosome"/>
</dbReference>
<sequence>MNPEKRFTSRLENSKHRASLSLMLFMESFFSKDHSYQLNEEVMLEGA</sequence>
<accession>H9ZZR8</accession>
<dbReference type="KEGG" id="ffo:FFONT_0234"/>
<proteinExistence type="predicted"/>
<organism evidence="1 2">
    <name type="scientific">Fervidicoccus fontis (strain DSM 19380 / JCM 18336 / VKM B-2539 / Kam940)</name>
    <dbReference type="NCBI Taxonomy" id="1163730"/>
    <lineage>
        <taxon>Archaea</taxon>
        <taxon>Thermoproteota</taxon>
        <taxon>Thermoprotei</taxon>
        <taxon>Fervidicoccales</taxon>
        <taxon>Fervidicoccaceae</taxon>
        <taxon>Fervidicoccus</taxon>
    </lineage>
</organism>
<evidence type="ECO:0000313" key="2">
    <source>
        <dbReference type="Proteomes" id="UP000007391"/>
    </source>
</evidence>
<name>H9ZZR8_FERFK</name>
<reference evidence="2" key="1">
    <citation type="submission" date="2012-03" db="EMBL/GenBank/DDBJ databases">
        <title>Fervidicoccus fontis complete genome analysis confirms its distinct phylogenetic position and predicts its environmental function.</title>
        <authorList>
            <person name="Lebedinsky A.V."/>
            <person name="Mardanov A.V."/>
            <person name="Gumerov V.M."/>
            <person name="Beletsky A.V."/>
            <person name="Kublanov I.V."/>
            <person name="Perevalova A.A."/>
            <person name="Bonch-Osmolovskaya E.A."/>
            <person name="Ravin N.V."/>
            <person name="Skryabin K.G."/>
        </authorList>
    </citation>
    <scope>NUCLEOTIDE SEQUENCE [LARGE SCALE GENOMIC DNA]</scope>
    <source>
        <strain evidence="2">DSM 19380 / VKM B-2539 / Kam940</strain>
    </source>
</reference>
<reference evidence="1 2" key="2">
    <citation type="journal article" date="2014" name="Extremophiles">
        <title>Analysis of the complete genome of Fervidococcus fontis confirms the distinct phylogenetic position of the order Fervidicoccales and suggests its environmental function.</title>
        <authorList>
            <person name="Lebedinsky A.V."/>
            <person name="Mardanov A.V."/>
            <person name="Kublanov I.V."/>
            <person name="Gumerov V.M."/>
            <person name="Beletsky A.V."/>
            <person name="Perevalova A.A."/>
            <person name="Bidzhieva S.Kh."/>
            <person name="Bonch-Osmolovskaya E.A."/>
            <person name="Skryabin K.G."/>
            <person name="Ravin N.V."/>
        </authorList>
    </citation>
    <scope>NUCLEOTIDE SEQUENCE [LARGE SCALE GENOMIC DNA]</scope>
    <source>
        <strain evidence="2">DSM 19380 / VKM B-2539 / Kam940</strain>
    </source>
</reference>
<gene>
    <name evidence="1" type="ordered locus">FFONT_0234</name>
</gene>
<dbReference type="AlphaFoldDB" id="H9ZZR8"/>
<dbReference type="InParanoid" id="H9ZZR8"/>
<dbReference type="HOGENOM" id="CLU_3162950_0_0_2"/>
<protein>
    <submittedName>
        <fullName evidence="1">Uncharacterized protein</fullName>
    </submittedName>
</protein>
<dbReference type="STRING" id="1163730.FFONT_0234"/>